<organism evidence="1">
    <name type="scientific">Cucumis melo</name>
    <name type="common">Muskmelon</name>
    <dbReference type="NCBI Taxonomy" id="3656"/>
    <lineage>
        <taxon>Eukaryota</taxon>
        <taxon>Viridiplantae</taxon>
        <taxon>Streptophyta</taxon>
        <taxon>Embryophyta</taxon>
        <taxon>Tracheophyta</taxon>
        <taxon>Spermatophyta</taxon>
        <taxon>Magnoliopsida</taxon>
        <taxon>eudicotyledons</taxon>
        <taxon>Gunneridae</taxon>
        <taxon>Pentapetalae</taxon>
        <taxon>rosids</taxon>
        <taxon>fabids</taxon>
        <taxon>Cucurbitales</taxon>
        <taxon>Cucurbitaceae</taxon>
        <taxon>Benincaseae</taxon>
        <taxon>Cucumis</taxon>
    </lineage>
</organism>
<reference evidence="1" key="1">
    <citation type="submission" date="2023-03" db="UniProtKB">
        <authorList>
            <consortium name="EnsemblPlants"/>
        </authorList>
    </citation>
    <scope>IDENTIFICATION</scope>
</reference>
<sequence>MNVTTKVVKEEVHNEKEVVCDSNIKMPLPLKTILRFAEKAHYASFHKSYKSHISLFLSTENMSRFPRQDYYDSFSPASCMWTTMMFTPSTMSRRLDISLEMLKLSSWNAQLFLVCLLLAIDSERPFLARLHSLLLGKTFASLR</sequence>
<evidence type="ECO:0000313" key="1">
    <source>
        <dbReference type="EnsemblPlants" id="MELO3C033298.2.1"/>
    </source>
</evidence>
<proteinExistence type="predicted"/>
<dbReference type="Gramene" id="MELO3C033298.2.1">
    <property type="protein sequence ID" value="MELO3C033298.2.1"/>
    <property type="gene ID" value="MELO3C033298.2"/>
</dbReference>
<name>A0A9I9EGW0_CUCME</name>
<accession>A0A9I9EGW0</accession>
<dbReference type="EnsemblPlants" id="MELO3C033298.2.1">
    <property type="protein sequence ID" value="MELO3C033298.2.1"/>
    <property type="gene ID" value="MELO3C033298.2"/>
</dbReference>
<protein>
    <submittedName>
        <fullName evidence="1">Uncharacterized protein</fullName>
    </submittedName>
</protein>
<dbReference type="AlphaFoldDB" id="A0A9I9EGW0"/>